<evidence type="ECO:0000259" key="3">
    <source>
        <dbReference type="PROSITE" id="PS50011"/>
    </source>
</evidence>
<dbReference type="PANTHER" id="PTHR11635">
    <property type="entry name" value="CAMP-DEPENDENT PROTEIN KINASE REGULATORY CHAIN"/>
    <property type="match status" value="1"/>
</dbReference>
<dbReference type="PROSITE" id="PS00889">
    <property type="entry name" value="CNMP_BINDING_2"/>
    <property type="match status" value="2"/>
</dbReference>
<dbReference type="InterPro" id="IPR017441">
    <property type="entry name" value="Protein_kinase_ATP_BS"/>
</dbReference>
<feature type="domain" description="Cyclic nucleotide-binding" evidence="4">
    <location>
        <begin position="133"/>
        <end position="257"/>
    </location>
</feature>
<dbReference type="AlphaFoldDB" id="A0A813K3E1"/>
<evidence type="ECO:0000256" key="2">
    <source>
        <dbReference type="SAM" id="MobiDB-lite"/>
    </source>
</evidence>
<dbReference type="GO" id="GO:0005829">
    <property type="term" value="C:cytosol"/>
    <property type="evidence" value="ECO:0007669"/>
    <property type="project" value="TreeGrafter"/>
</dbReference>
<keyword evidence="1" id="KW-0547">Nucleotide-binding</keyword>
<dbReference type="InterPro" id="IPR018488">
    <property type="entry name" value="cNMP-bd_CS"/>
</dbReference>
<evidence type="ECO:0008006" key="7">
    <source>
        <dbReference type="Google" id="ProtNLM"/>
    </source>
</evidence>
<dbReference type="SMART" id="SM00100">
    <property type="entry name" value="cNMP"/>
    <property type="match status" value="2"/>
</dbReference>
<dbReference type="InterPro" id="IPR014710">
    <property type="entry name" value="RmlC-like_jellyroll"/>
</dbReference>
<reference evidence="5" key="1">
    <citation type="submission" date="2021-02" db="EMBL/GenBank/DDBJ databases">
        <authorList>
            <person name="Dougan E. K."/>
            <person name="Rhodes N."/>
            <person name="Thang M."/>
            <person name="Chan C."/>
        </authorList>
    </citation>
    <scope>NUCLEOTIDE SEQUENCE</scope>
</reference>
<dbReference type="Gene3D" id="2.60.120.10">
    <property type="entry name" value="Jelly Rolls"/>
    <property type="match status" value="3"/>
</dbReference>
<dbReference type="Pfam" id="PF00027">
    <property type="entry name" value="cNMP_binding"/>
    <property type="match status" value="2"/>
</dbReference>
<dbReference type="InterPro" id="IPR018490">
    <property type="entry name" value="cNMP-bd_dom_sf"/>
</dbReference>
<comment type="caution">
    <text evidence="5">The sequence shown here is derived from an EMBL/GenBank/DDBJ whole genome shotgun (WGS) entry which is preliminary data.</text>
</comment>
<dbReference type="InterPro" id="IPR011009">
    <property type="entry name" value="Kinase-like_dom_sf"/>
</dbReference>
<accession>A0A813K3E1</accession>
<dbReference type="GO" id="GO:0030552">
    <property type="term" value="F:cAMP binding"/>
    <property type="evidence" value="ECO:0007669"/>
    <property type="project" value="TreeGrafter"/>
</dbReference>
<protein>
    <recommendedName>
        <fullName evidence="7">cGMP-dependent protein kinase</fullName>
    </recommendedName>
</protein>
<evidence type="ECO:0000313" key="5">
    <source>
        <dbReference type="EMBL" id="CAE8692846.1"/>
    </source>
</evidence>
<name>A0A813K3E1_POLGL</name>
<feature type="binding site" evidence="1">
    <location>
        <position position="449"/>
    </location>
    <ligand>
        <name>ATP</name>
        <dbReference type="ChEBI" id="CHEBI:30616"/>
    </ligand>
</feature>
<dbReference type="PROSITE" id="PS00888">
    <property type="entry name" value="CNMP_BINDING_1"/>
    <property type="match status" value="1"/>
</dbReference>
<dbReference type="Proteomes" id="UP000626109">
    <property type="component" value="Unassembled WGS sequence"/>
</dbReference>
<gene>
    <name evidence="5" type="ORF">PGLA2088_LOCUS28067</name>
</gene>
<feature type="domain" description="Cyclic nucleotide-binding" evidence="4">
    <location>
        <begin position="69"/>
        <end position="104"/>
    </location>
</feature>
<dbReference type="GO" id="GO:0005952">
    <property type="term" value="C:cAMP-dependent protein kinase complex"/>
    <property type="evidence" value="ECO:0007669"/>
    <property type="project" value="InterPro"/>
</dbReference>
<dbReference type="SUPFAM" id="SSF56112">
    <property type="entry name" value="Protein kinase-like (PK-like)"/>
    <property type="match status" value="1"/>
</dbReference>
<dbReference type="GO" id="GO:0034236">
    <property type="term" value="F:protein kinase A catalytic subunit binding"/>
    <property type="evidence" value="ECO:0007669"/>
    <property type="project" value="TreeGrafter"/>
</dbReference>
<dbReference type="PROSITE" id="PS00107">
    <property type="entry name" value="PROTEIN_KINASE_ATP"/>
    <property type="match status" value="1"/>
</dbReference>
<dbReference type="InterPro" id="IPR000595">
    <property type="entry name" value="cNMP-bd_dom"/>
</dbReference>
<feature type="non-terminal residue" evidence="5">
    <location>
        <position position="1"/>
    </location>
</feature>
<dbReference type="CDD" id="cd00038">
    <property type="entry name" value="CAP_ED"/>
    <property type="match status" value="2"/>
</dbReference>
<dbReference type="PRINTS" id="PR00103">
    <property type="entry name" value="CAMPKINASE"/>
</dbReference>
<dbReference type="GO" id="GO:0004862">
    <property type="term" value="F:cAMP-dependent protein kinase inhibitor activity"/>
    <property type="evidence" value="ECO:0007669"/>
    <property type="project" value="TreeGrafter"/>
</dbReference>
<dbReference type="InterPro" id="IPR050503">
    <property type="entry name" value="cAMP-dep_PK_reg_su-like"/>
</dbReference>
<evidence type="ECO:0000256" key="1">
    <source>
        <dbReference type="PROSITE-ProRule" id="PRU10141"/>
    </source>
</evidence>
<organism evidence="5 6">
    <name type="scientific">Polarella glacialis</name>
    <name type="common">Dinoflagellate</name>
    <dbReference type="NCBI Taxonomy" id="89957"/>
    <lineage>
        <taxon>Eukaryota</taxon>
        <taxon>Sar</taxon>
        <taxon>Alveolata</taxon>
        <taxon>Dinophyceae</taxon>
        <taxon>Suessiales</taxon>
        <taxon>Suessiaceae</taxon>
        <taxon>Polarella</taxon>
    </lineage>
</organism>
<evidence type="ECO:0000313" key="6">
    <source>
        <dbReference type="Proteomes" id="UP000626109"/>
    </source>
</evidence>
<feature type="domain" description="Cyclic nucleotide-binding" evidence="4">
    <location>
        <begin position="260"/>
        <end position="374"/>
    </location>
</feature>
<sequence>MKRPAASTSINVIKRPASKAATATDVLSAAALARFSGGVEDKVQGFLNDLNDQDQFRLWKKFEASRKIEGAVQSSHSRVANLKSADYFGENALLRNEPRSATIRELGLNEKVQFANSQVLARQWLKNNENIHTMVTLDDIRLKQIAAIAWKEEVAAGKDIIVEGDISADYFYVVQEGTFEIFVEENLAGKKKPNLVQTQNKGGSFGELALLYLVPRAATVTAKTDSIVWVIDRKNFKDILMKVSDEKINEYVKYLTRVEILSSLLAAEKTAVAAALMEVHFAKNQVIIQQGTPGNTFYILFEGEVDVCVDGDEKAKLAASEERSVAHYFGERALLNNEPRAATVRVISDTAKALALDREAFDLLLGPLEEILKRKDGGNAPGAQGAIAPPAGGTPQPKLDTNRQKILRSDLVKIGLLGAGGFGAVELYEHKGTGETYAMKGISKGFIVKTSMQESVITEKNILFMTNSDFIIRLYET</sequence>
<dbReference type="PROSITE" id="PS50042">
    <property type="entry name" value="CNMP_BINDING_3"/>
    <property type="match status" value="3"/>
</dbReference>
<feature type="domain" description="Protein kinase" evidence="3">
    <location>
        <begin position="411"/>
        <end position="477"/>
    </location>
</feature>
<evidence type="ECO:0000259" key="4">
    <source>
        <dbReference type="PROSITE" id="PS50042"/>
    </source>
</evidence>
<dbReference type="SUPFAM" id="SSF51206">
    <property type="entry name" value="cAMP-binding domain-like"/>
    <property type="match status" value="2"/>
</dbReference>
<feature type="compositionally biased region" description="Low complexity" evidence="2">
    <location>
        <begin position="381"/>
        <end position="397"/>
    </location>
</feature>
<proteinExistence type="predicted"/>
<dbReference type="InterPro" id="IPR000719">
    <property type="entry name" value="Prot_kinase_dom"/>
</dbReference>
<dbReference type="GO" id="GO:0005524">
    <property type="term" value="F:ATP binding"/>
    <property type="evidence" value="ECO:0007669"/>
    <property type="project" value="UniProtKB-UniRule"/>
</dbReference>
<keyword evidence="1" id="KW-0067">ATP-binding</keyword>
<dbReference type="PROSITE" id="PS50011">
    <property type="entry name" value="PROTEIN_KINASE_DOM"/>
    <property type="match status" value="1"/>
</dbReference>
<dbReference type="GO" id="GO:0004672">
    <property type="term" value="F:protein kinase activity"/>
    <property type="evidence" value="ECO:0007669"/>
    <property type="project" value="InterPro"/>
</dbReference>
<dbReference type="EMBL" id="CAJNNW010027723">
    <property type="protein sequence ID" value="CAE8692846.1"/>
    <property type="molecule type" value="Genomic_DNA"/>
</dbReference>
<feature type="region of interest" description="Disordered" evidence="2">
    <location>
        <begin position="379"/>
        <end position="399"/>
    </location>
</feature>
<dbReference type="Gene3D" id="3.30.200.20">
    <property type="entry name" value="Phosphorylase Kinase, domain 1"/>
    <property type="match status" value="1"/>
</dbReference>
<dbReference type="PANTHER" id="PTHR11635:SF152">
    <property type="entry name" value="CAMP-DEPENDENT PROTEIN KINASE TYPE I REGULATORY SUBUNIT-RELATED"/>
    <property type="match status" value="1"/>
</dbReference>